<dbReference type="HAMAP" id="MF_00387">
    <property type="entry name" value="LpxA"/>
    <property type="match status" value="1"/>
</dbReference>
<protein>
    <recommendedName>
        <fullName evidence="6">Acyl-[acyl-carrier-protein]--UDP-N-acetylglucosamine O-acyltransferase</fullName>
        <shortName evidence="6">UDP-N-acetylglucosamine acyltransferase</shortName>
        <ecNumber evidence="6">2.3.1.129</ecNumber>
    </recommendedName>
</protein>
<evidence type="ECO:0000256" key="1">
    <source>
        <dbReference type="ARBA" id="ARBA00022516"/>
    </source>
</evidence>
<evidence type="ECO:0000256" key="5">
    <source>
        <dbReference type="ARBA" id="ARBA00023315"/>
    </source>
</evidence>
<evidence type="ECO:0000256" key="4">
    <source>
        <dbReference type="ARBA" id="ARBA00023098"/>
    </source>
</evidence>
<evidence type="ECO:0000313" key="9">
    <source>
        <dbReference type="Proteomes" id="UP000249566"/>
    </source>
</evidence>
<proteinExistence type="inferred from homology"/>
<dbReference type="Pfam" id="PF00132">
    <property type="entry name" value="Hexapep"/>
    <property type="match status" value="1"/>
</dbReference>
<evidence type="ECO:0000256" key="3">
    <source>
        <dbReference type="ARBA" id="ARBA00022679"/>
    </source>
</evidence>
<dbReference type="NCBIfam" id="NF003657">
    <property type="entry name" value="PRK05289.1"/>
    <property type="match status" value="1"/>
</dbReference>
<dbReference type="PANTHER" id="PTHR43480:SF1">
    <property type="entry name" value="ACYL-[ACYL-CARRIER-PROTEIN]--UDP-N-ACETYLGLUCOSAMINE O-ACYLTRANSFERASE, MITOCHONDRIAL-RELATED"/>
    <property type="match status" value="1"/>
</dbReference>
<gene>
    <name evidence="8" type="primary">lpxA_2</name>
    <name evidence="6" type="synonym">lpxA</name>
    <name evidence="8" type="ORF">NCTC12272_03061</name>
</gene>
<sequence>MQVSPLDHGHASSKVVSFSHTIHPTALISPYAKIGPNVSIGPYSIIGDNVSIGQGTTIGSHVSIQGWTKIGEDNQIETGAIIGAVPQDLKFTGEKSTVFIGNNNIIREYVTINRGTAGGGGETRVGNHNLIMTSVHVAHDVQMGNNNIIANAVAIGGHVVIDDWVTIGALCGIHQFVQLGRMSMIGAQSKITKDVLPYTLVSGNPPKRFGINVERLRRNGYNSSQRIVIQKAYRTLFQEGQTLTDTVETLKKEFQENRDVNYILKFLQTSTRSFYR</sequence>
<dbReference type="RefSeq" id="WP_027223060.1">
    <property type="nucleotide sequence ID" value="NZ_CAAAIJ010000010.1"/>
</dbReference>
<dbReference type="GO" id="GO:0008780">
    <property type="term" value="F:acyl-[acyl-carrier-protein]-UDP-N-acetylglucosamine O-acyltransferase activity"/>
    <property type="evidence" value="ECO:0007669"/>
    <property type="project" value="UniProtKB-UniRule"/>
</dbReference>
<dbReference type="InterPro" id="IPR010137">
    <property type="entry name" value="Lipid_A_LpxA"/>
</dbReference>
<keyword evidence="2 6" id="KW-0441">Lipid A biosynthesis</keyword>
<dbReference type="InterPro" id="IPR029098">
    <property type="entry name" value="Acetyltransf_C"/>
</dbReference>
<dbReference type="GO" id="GO:0009245">
    <property type="term" value="P:lipid A biosynthetic process"/>
    <property type="evidence" value="ECO:0007669"/>
    <property type="project" value="UniProtKB-UniRule"/>
</dbReference>
<reference evidence="8 9" key="1">
    <citation type="submission" date="2018-06" db="EMBL/GenBank/DDBJ databases">
        <authorList>
            <consortium name="Pathogen Informatics"/>
            <person name="Doyle S."/>
        </authorList>
    </citation>
    <scope>NUCLEOTIDE SEQUENCE [LARGE SCALE GENOMIC DNA]</scope>
    <source>
        <strain evidence="8 9">NCTC12272</strain>
    </source>
</reference>
<organism evidence="8 9">
    <name type="scientific">Legionella pneumophila subsp. pascullei</name>
    <dbReference type="NCBI Taxonomy" id="91890"/>
    <lineage>
        <taxon>Bacteria</taxon>
        <taxon>Pseudomonadati</taxon>
        <taxon>Pseudomonadota</taxon>
        <taxon>Gammaproteobacteria</taxon>
        <taxon>Legionellales</taxon>
        <taxon>Legionellaceae</taxon>
        <taxon>Legionella</taxon>
    </lineage>
</organism>
<keyword evidence="6" id="KW-0677">Repeat</keyword>
<dbReference type="PANTHER" id="PTHR43480">
    <property type="entry name" value="ACYL-[ACYL-CARRIER-PROTEIN]--UDP-N-ACETYLGLUCOSAMINE O-ACYLTRANSFERASE"/>
    <property type="match status" value="1"/>
</dbReference>
<keyword evidence="1 6" id="KW-0444">Lipid biosynthesis</keyword>
<dbReference type="NCBIfam" id="TIGR01852">
    <property type="entry name" value="lipid_A_lpxA"/>
    <property type="match status" value="1"/>
</dbReference>
<keyword evidence="5 6" id="KW-0012">Acyltransferase</keyword>
<comment type="similarity">
    <text evidence="6">Belongs to the transferase hexapeptide repeat family. LpxA subfamily.</text>
</comment>
<dbReference type="Proteomes" id="UP000249566">
    <property type="component" value="Chromosome 1"/>
</dbReference>
<dbReference type="AlphaFoldDB" id="A0AAX2J0N1"/>
<keyword evidence="3 6" id="KW-0808">Transferase</keyword>
<dbReference type="GO" id="GO:0016020">
    <property type="term" value="C:membrane"/>
    <property type="evidence" value="ECO:0007669"/>
    <property type="project" value="GOC"/>
</dbReference>
<comment type="catalytic activity">
    <reaction evidence="6">
        <text>a (3R)-hydroxyacyl-[ACP] + UDP-N-acetyl-alpha-D-glucosamine = a UDP-3-O-[(3R)-3-hydroxyacyl]-N-acetyl-alpha-D-glucosamine + holo-[ACP]</text>
        <dbReference type="Rhea" id="RHEA:67812"/>
        <dbReference type="Rhea" id="RHEA-COMP:9685"/>
        <dbReference type="Rhea" id="RHEA-COMP:9945"/>
        <dbReference type="ChEBI" id="CHEBI:57705"/>
        <dbReference type="ChEBI" id="CHEBI:64479"/>
        <dbReference type="ChEBI" id="CHEBI:78827"/>
        <dbReference type="ChEBI" id="CHEBI:173225"/>
        <dbReference type="EC" id="2.3.1.129"/>
    </reaction>
</comment>
<comment type="pathway">
    <text evidence="6">Glycolipid biosynthesis; lipid IV(A) biosynthesis; lipid IV(A) from (3R)-3-hydroxytetradecanoyl-[acyl-carrier-protein] and UDP-N-acetyl-alpha-D-glucosamine: step 1/6.</text>
</comment>
<evidence type="ECO:0000256" key="6">
    <source>
        <dbReference type="HAMAP-Rule" id="MF_00387"/>
    </source>
</evidence>
<evidence type="ECO:0000259" key="7">
    <source>
        <dbReference type="Pfam" id="PF13720"/>
    </source>
</evidence>
<dbReference type="EC" id="2.3.1.129" evidence="6"/>
<evidence type="ECO:0000256" key="2">
    <source>
        <dbReference type="ARBA" id="ARBA00022556"/>
    </source>
</evidence>
<dbReference type="GO" id="GO:0005737">
    <property type="term" value="C:cytoplasm"/>
    <property type="evidence" value="ECO:0007669"/>
    <property type="project" value="UniProtKB-SubCell"/>
</dbReference>
<dbReference type="EMBL" id="LS483412">
    <property type="protein sequence ID" value="SQG91836.1"/>
    <property type="molecule type" value="Genomic_DNA"/>
</dbReference>
<dbReference type="Pfam" id="PF13720">
    <property type="entry name" value="Acetyltransf_11"/>
    <property type="match status" value="1"/>
</dbReference>
<dbReference type="Gene3D" id="1.20.1180.10">
    <property type="entry name" value="Udp N-acetylglucosamine O-acyltransferase, C-terminal domain"/>
    <property type="match status" value="1"/>
</dbReference>
<dbReference type="Gene3D" id="2.160.10.10">
    <property type="entry name" value="Hexapeptide repeat proteins"/>
    <property type="match status" value="1"/>
</dbReference>
<keyword evidence="6" id="KW-0963">Cytoplasm</keyword>
<comment type="subcellular location">
    <subcellularLocation>
        <location evidence="6">Cytoplasm</location>
    </subcellularLocation>
</comment>
<comment type="function">
    <text evidence="6">Involved in the biosynthesis of lipid A, a phosphorylated glycolipid that anchors the lipopolysaccharide to the outer membrane of the cell.</text>
</comment>
<keyword evidence="4 6" id="KW-0443">Lipid metabolism</keyword>
<dbReference type="PIRSF" id="PIRSF000456">
    <property type="entry name" value="UDP-GlcNAc_acltr"/>
    <property type="match status" value="1"/>
</dbReference>
<dbReference type="InterPro" id="IPR011004">
    <property type="entry name" value="Trimer_LpxA-like_sf"/>
</dbReference>
<feature type="domain" description="UDP N-acetylglucosamine O-acyltransferase C-terminal" evidence="7">
    <location>
        <begin position="194"/>
        <end position="273"/>
    </location>
</feature>
<dbReference type="InterPro" id="IPR037157">
    <property type="entry name" value="Acetyltransf_C_sf"/>
</dbReference>
<dbReference type="SUPFAM" id="SSF51161">
    <property type="entry name" value="Trimeric LpxA-like enzymes"/>
    <property type="match status" value="1"/>
</dbReference>
<dbReference type="InterPro" id="IPR001451">
    <property type="entry name" value="Hexapep"/>
</dbReference>
<comment type="subunit">
    <text evidence="6">Homotrimer.</text>
</comment>
<accession>A0AAX2J0N1</accession>
<evidence type="ECO:0000313" key="8">
    <source>
        <dbReference type="EMBL" id="SQG91836.1"/>
    </source>
</evidence>
<name>A0AAX2J0N1_LEGPN</name>
<dbReference type="CDD" id="cd03351">
    <property type="entry name" value="LbH_UDP-GlcNAc_AT"/>
    <property type="match status" value="1"/>
</dbReference>